<dbReference type="OrthoDB" id="426210at2759"/>
<dbReference type="Proteomes" id="UP000663879">
    <property type="component" value="Unassembled WGS sequence"/>
</dbReference>
<reference evidence="1" key="1">
    <citation type="submission" date="2021-02" db="EMBL/GenBank/DDBJ databases">
        <authorList>
            <person name="Nowell W R."/>
        </authorList>
    </citation>
    <scope>NUCLEOTIDE SEQUENCE</scope>
    <source>
        <strain evidence="1">Ploen Becks lab</strain>
    </source>
</reference>
<evidence type="ECO:0008006" key="3">
    <source>
        <dbReference type="Google" id="ProtNLM"/>
    </source>
</evidence>
<sequence>KKDKRSKELLDAKKYTGNYIGGDFNCPGVKWFDEHFSYTESSENSYENRLISTIDDCFYSQNVLTPTYQFKYGALSNTLDLILTEKSSRIFSVSSGLPLGRIDKGHLTLRWNYEVNMKYYEIFRSSNFDFRRGDYEKFDSYFNSIDWNEELKQRVETC</sequence>
<evidence type="ECO:0000313" key="2">
    <source>
        <dbReference type="Proteomes" id="UP000663879"/>
    </source>
</evidence>
<accession>A0A814P4R3</accession>
<dbReference type="GO" id="GO:0031012">
    <property type="term" value="C:extracellular matrix"/>
    <property type="evidence" value="ECO:0007669"/>
    <property type="project" value="TreeGrafter"/>
</dbReference>
<comment type="caution">
    <text evidence="1">The sequence shown here is derived from an EMBL/GenBank/DDBJ whole genome shotgun (WGS) entry which is preliminary data.</text>
</comment>
<keyword evidence="2" id="KW-1185">Reference proteome</keyword>
<dbReference type="EMBL" id="CAJNOC010007523">
    <property type="protein sequence ID" value="CAF1100514.1"/>
    <property type="molecule type" value="Genomic_DNA"/>
</dbReference>
<name>A0A814P4R3_9BILA</name>
<dbReference type="AlphaFoldDB" id="A0A814P4R3"/>
<dbReference type="GO" id="GO:0007508">
    <property type="term" value="P:larval heart development"/>
    <property type="evidence" value="ECO:0007669"/>
    <property type="project" value="TreeGrafter"/>
</dbReference>
<organism evidence="1 2">
    <name type="scientific">Brachionus calyciflorus</name>
    <dbReference type="NCBI Taxonomy" id="104777"/>
    <lineage>
        <taxon>Eukaryota</taxon>
        <taxon>Metazoa</taxon>
        <taxon>Spiralia</taxon>
        <taxon>Gnathifera</taxon>
        <taxon>Rotifera</taxon>
        <taxon>Eurotatoria</taxon>
        <taxon>Monogononta</taxon>
        <taxon>Pseudotrocha</taxon>
        <taxon>Ploima</taxon>
        <taxon>Brachionidae</taxon>
        <taxon>Brachionus</taxon>
    </lineage>
</organism>
<protein>
    <recommendedName>
        <fullName evidence="3">Endonuclease/exonuclease/phosphatase domain-containing protein</fullName>
    </recommendedName>
</protein>
<dbReference type="PANTHER" id="PTHR33395:SF21">
    <property type="entry name" value="PERICARDIN"/>
    <property type="match status" value="1"/>
</dbReference>
<dbReference type="GO" id="GO:0061343">
    <property type="term" value="P:cell adhesion involved in heart morphogenesis"/>
    <property type="evidence" value="ECO:0007669"/>
    <property type="project" value="TreeGrafter"/>
</dbReference>
<dbReference type="PANTHER" id="PTHR33395">
    <property type="entry name" value="TRANSCRIPTASE, PUTATIVE-RELATED-RELATED"/>
    <property type="match status" value="1"/>
</dbReference>
<gene>
    <name evidence="1" type="ORF">OXX778_LOCUS21125</name>
</gene>
<feature type="non-terminal residue" evidence="1">
    <location>
        <position position="1"/>
    </location>
</feature>
<evidence type="ECO:0000313" key="1">
    <source>
        <dbReference type="EMBL" id="CAF1100514.1"/>
    </source>
</evidence>
<proteinExistence type="predicted"/>